<dbReference type="PANTHER" id="PTHR11088">
    <property type="entry name" value="TRNA DIMETHYLALLYLTRANSFERASE"/>
    <property type="match status" value="1"/>
</dbReference>
<evidence type="ECO:0000256" key="8">
    <source>
        <dbReference type="SAM" id="MobiDB-lite"/>
    </source>
</evidence>
<comment type="caution">
    <text evidence="9">The sequence shown here is derived from an EMBL/GenBank/DDBJ whole genome shotgun (WGS) entry which is preliminary data.</text>
</comment>
<feature type="compositionally biased region" description="Basic residues" evidence="8">
    <location>
        <begin position="428"/>
        <end position="441"/>
    </location>
</feature>
<organism evidence="9 10">
    <name type="scientific">Tolypocladium capitatum</name>
    <dbReference type="NCBI Taxonomy" id="45235"/>
    <lineage>
        <taxon>Eukaryota</taxon>
        <taxon>Fungi</taxon>
        <taxon>Dikarya</taxon>
        <taxon>Ascomycota</taxon>
        <taxon>Pezizomycotina</taxon>
        <taxon>Sordariomycetes</taxon>
        <taxon>Hypocreomycetidae</taxon>
        <taxon>Hypocreales</taxon>
        <taxon>Ophiocordycipitaceae</taxon>
        <taxon>Tolypocladium</taxon>
    </lineage>
</organism>
<comment type="similarity">
    <text evidence="1 5 7">Belongs to the IPP transferase family.</text>
</comment>
<dbReference type="AlphaFoldDB" id="A0A2K3QHU1"/>
<comment type="function">
    <text evidence="5">Catalyzes the transfer of a dimethylallyl group onto the adenine at position 37.</text>
</comment>
<evidence type="ECO:0000256" key="7">
    <source>
        <dbReference type="RuleBase" id="RU003785"/>
    </source>
</evidence>
<evidence type="ECO:0000256" key="6">
    <source>
        <dbReference type="RuleBase" id="RU003783"/>
    </source>
</evidence>
<reference evidence="9 10" key="1">
    <citation type="submission" date="2017-08" db="EMBL/GenBank/DDBJ databases">
        <title>Harnessing the power of phylogenomics to disentangle the directionality and signatures of interkingdom host jumping in the parasitic fungal genus Tolypocladium.</title>
        <authorList>
            <person name="Quandt C.A."/>
            <person name="Patterson W."/>
            <person name="Spatafora J.W."/>
        </authorList>
    </citation>
    <scope>NUCLEOTIDE SEQUENCE [LARGE SCALE GENOMIC DNA]</scope>
    <source>
        <strain evidence="9 10">CBS 113982</strain>
    </source>
</reference>
<evidence type="ECO:0000256" key="5">
    <source>
        <dbReference type="PIRNR" id="PIRNR039110"/>
    </source>
</evidence>
<evidence type="ECO:0000256" key="1">
    <source>
        <dbReference type="ARBA" id="ARBA00005842"/>
    </source>
</evidence>
<dbReference type="GO" id="GO:0006400">
    <property type="term" value="P:tRNA modification"/>
    <property type="evidence" value="ECO:0007669"/>
    <property type="project" value="TreeGrafter"/>
</dbReference>
<dbReference type="Proteomes" id="UP000236621">
    <property type="component" value="Unassembled WGS sequence"/>
</dbReference>
<dbReference type="InterPro" id="IPR027417">
    <property type="entry name" value="P-loop_NTPase"/>
</dbReference>
<dbReference type="GO" id="GO:0052381">
    <property type="term" value="F:tRNA dimethylallyltransferase activity"/>
    <property type="evidence" value="ECO:0007669"/>
    <property type="project" value="UniProtKB-UniRule"/>
</dbReference>
<protein>
    <recommendedName>
        <fullName evidence="5 6">tRNA dimethylallyltransferase</fullName>
        <ecNumber evidence="5 6">2.5.1.75</ecNumber>
    </recommendedName>
</protein>
<dbReference type="NCBIfam" id="TIGR00174">
    <property type="entry name" value="miaA"/>
    <property type="match status" value="1"/>
</dbReference>
<dbReference type="HAMAP" id="MF_00185">
    <property type="entry name" value="IPP_trans"/>
    <property type="match status" value="1"/>
</dbReference>
<gene>
    <name evidence="9" type="ORF">TCAP_02952</name>
</gene>
<dbReference type="SUPFAM" id="SSF52540">
    <property type="entry name" value="P-loop containing nucleoside triphosphate hydrolases"/>
    <property type="match status" value="2"/>
</dbReference>
<name>A0A2K3QHU1_9HYPO</name>
<dbReference type="EMBL" id="NRSZ01000457">
    <property type="protein sequence ID" value="PNY27118.1"/>
    <property type="molecule type" value="Genomic_DNA"/>
</dbReference>
<proteinExistence type="inferred from homology"/>
<dbReference type="PANTHER" id="PTHR11088:SF89">
    <property type="entry name" value="TRNA DIMETHYLALLYLTRANSFERASE"/>
    <property type="match status" value="1"/>
</dbReference>
<sequence>MLSRLGPLLRRNVATMAARRAPAEPLLVVLGSTGTGKSDLAVELATRFGGEIINADAMQLYHGLPIITNKISKSEQRGIPHHLLGHISPDEDPWDVETFKREAAKVIGEIRGRGNLPILVGGTLYYVDAMLFTDVILDDVHSDPAKSFPVLDGPTEALLQQLRKCDPVMADRWHPNDRRKIQRSLEIYLHTGKPASQFYAEQRERRAAAVKGVGASQPWEKLLFWVYSDRAVLRERLDKRVDKMLDAGLLDEVRELFEFKRKKAAGDQVLDMTKGIWQSIGYKQFEPYTTALVETKDATDVDKLKRSGLDDMKSATRRYANYQTKWIRLKQMRRLQEEGPEAQDSLYLVDSTDASRFTQHVVEPAAALTQQFIRGEARPPAMELSERAREVLSRAGDPPPRETPCQRTCELCQTVLVTEQAWRRHVKGASHRRVAKKKKKLALVSTESQEPAMMGSASPRSSPEIGSMF</sequence>
<dbReference type="InterPro" id="IPR039657">
    <property type="entry name" value="Dimethylallyltransferase"/>
</dbReference>
<feature type="region of interest" description="Disordered" evidence="8">
    <location>
        <begin position="428"/>
        <end position="469"/>
    </location>
</feature>
<keyword evidence="10" id="KW-1185">Reference proteome</keyword>
<dbReference type="GO" id="GO:0005739">
    <property type="term" value="C:mitochondrion"/>
    <property type="evidence" value="ECO:0007669"/>
    <property type="project" value="TreeGrafter"/>
</dbReference>
<accession>A0A2K3QHU1</accession>
<keyword evidence="5" id="KW-0963">Cytoplasm</keyword>
<evidence type="ECO:0000313" key="10">
    <source>
        <dbReference type="Proteomes" id="UP000236621"/>
    </source>
</evidence>
<evidence type="ECO:0000313" key="9">
    <source>
        <dbReference type="EMBL" id="PNY27118.1"/>
    </source>
</evidence>
<dbReference type="EC" id="2.5.1.75" evidence="5 6"/>
<dbReference type="Gene3D" id="3.40.50.300">
    <property type="entry name" value="P-loop containing nucleotide triphosphate hydrolases"/>
    <property type="match status" value="1"/>
</dbReference>
<dbReference type="SUPFAM" id="SSF57667">
    <property type="entry name" value="beta-beta-alpha zinc fingers"/>
    <property type="match status" value="1"/>
</dbReference>
<dbReference type="STRING" id="45235.A0A2K3QHU1"/>
<dbReference type="Pfam" id="PF01715">
    <property type="entry name" value="IPPT"/>
    <property type="match status" value="1"/>
</dbReference>
<dbReference type="PIRSF" id="PIRSF039110">
    <property type="entry name" value="IPP_transferase"/>
    <property type="match status" value="1"/>
</dbReference>
<evidence type="ECO:0000256" key="3">
    <source>
        <dbReference type="ARBA" id="ARBA00022741"/>
    </source>
</evidence>
<dbReference type="OrthoDB" id="775260at2759"/>
<dbReference type="GO" id="GO:0005524">
    <property type="term" value="F:ATP binding"/>
    <property type="evidence" value="ECO:0007669"/>
    <property type="project" value="UniProtKB-UniRule"/>
</dbReference>
<dbReference type="InterPro" id="IPR018022">
    <property type="entry name" value="IPT"/>
</dbReference>
<keyword evidence="5 6" id="KW-0819">tRNA processing</keyword>
<dbReference type="InterPro" id="IPR036236">
    <property type="entry name" value="Znf_C2H2_sf"/>
</dbReference>
<comment type="catalytic activity">
    <reaction evidence="5 6">
        <text>adenosine(37) in tRNA + dimethylallyl diphosphate = N(6)-dimethylallyladenosine(37) in tRNA + diphosphate</text>
        <dbReference type="Rhea" id="RHEA:26482"/>
        <dbReference type="Rhea" id="RHEA-COMP:10162"/>
        <dbReference type="Rhea" id="RHEA-COMP:10375"/>
        <dbReference type="ChEBI" id="CHEBI:33019"/>
        <dbReference type="ChEBI" id="CHEBI:57623"/>
        <dbReference type="ChEBI" id="CHEBI:74411"/>
        <dbReference type="ChEBI" id="CHEBI:74415"/>
        <dbReference type="EC" id="2.5.1.75"/>
    </reaction>
</comment>
<evidence type="ECO:0000256" key="2">
    <source>
        <dbReference type="ARBA" id="ARBA00022679"/>
    </source>
</evidence>
<evidence type="ECO:0000256" key="4">
    <source>
        <dbReference type="ARBA" id="ARBA00022840"/>
    </source>
</evidence>
<keyword evidence="3 5" id="KW-0547">Nucleotide-binding</keyword>
<dbReference type="Gene3D" id="1.10.20.140">
    <property type="match status" value="1"/>
</dbReference>
<keyword evidence="2 5" id="KW-0808">Transferase</keyword>
<keyword evidence="4 5" id="KW-0067">ATP-binding</keyword>
<dbReference type="InterPro" id="IPR030666">
    <property type="entry name" value="IPP_transferase_euk"/>
</dbReference>